<evidence type="ECO:0000256" key="5">
    <source>
        <dbReference type="ARBA" id="ARBA00001954"/>
    </source>
</evidence>
<dbReference type="GeneID" id="95405041"/>
<comment type="cofactor">
    <cofactor evidence="4">
        <name>Zn(2+)</name>
        <dbReference type="ChEBI" id="CHEBI:29105"/>
    </cofactor>
</comment>
<dbReference type="InterPro" id="IPR000056">
    <property type="entry name" value="Ribul_P_3_epim-like"/>
</dbReference>
<comment type="cofactor">
    <cofactor evidence="5">
        <name>Fe(2+)</name>
        <dbReference type="ChEBI" id="CHEBI:29033"/>
    </cofactor>
</comment>
<evidence type="ECO:0000313" key="12">
    <source>
        <dbReference type="EMBL" id="MBP1893979.1"/>
    </source>
</evidence>
<evidence type="ECO:0000256" key="6">
    <source>
        <dbReference type="ARBA" id="ARBA00009541"/>
    </source>
</evidence>
<evidence type="ECO:0000313" key="13">
    <source>
        <dbReference type="Proteomes" id="UP000706926"/>
    </source>
</evidence>
<dbReference type="InterPro" id="IPR013785">
    <property type="entry name" value="Aldolase_TIM"/>
</dbReference>
<evidence type="ECO:0000256" key="11">
    <source>
        <dbReference type="PIRNR" id="PIRNR001461"/>
    </source>
</evidence>
<proteinExistence type="inferred from homology"/>
<protein>
    <recommendedName>
        <fullName evidence="7 10">Ribulose-phosphate 3-epimerase</fullName>
        <ecNumber evidence="7 10">5.1.3.1</ecNumber>
    </recommendedName>
</protein>
<keyword evidence="8" id="KW-0479">Metal-binding</keyword>
<evidence type="ECO:0000256" key="7">
    <source>
        <dbReference type="ARBA" id="ARBA00013188"/>
    </source>
</evidence>
<gene>
    <name evidence="12" type="ORF">J2Z18_003082</name>
</gene>
<dbReference type="PANTHER" id="PTHR11749">
    <property type="entry name" value="RIBULOSE-5-PHOSPHATE-3-EPIMERASE"/>
    <property type="match status" value="1"/>
</dbReference>
<dbReference type="Pfam" id="PF00834">
    <property type="entry name" value="Ribul_P_3_epim"/>
    <property type="match status" value="1"/>
</dbReference>
<evidence type="ECO:0000256" key="8">
    <source>
        <dbReference type="ARBA" id="ARBA00022723"/>
    </source>
</evidence>
<dbReference type="GO" id="GO:0004750">
    <property type="term" value="F:D-ribulose-phosphate 3-epimerase activity"/>
    <property type="evidence" value="ECO:0007669"/>
    <property type="project" value="UniProtKB-EC"/>
</dbReference>
<name>A0ABS4FCJ4_9BACL</name>
<evidence type="ECO:0000256" key="3">
    <source>
        <dbReference type="ARBA" id="ARBA00001941"/>
    </source>
</evidence>
<dbReference type="CDD" id="cd00429">
    <property type="entry name" value="RPE"/>
    <property type="match status" value="1"/>
</dbReference>
<keyword evidence="13" id="KW-1185">Reference proteome</keyword>
<comment type="caution">
    <text evidence="12">The sequence shown here is derived from an EMBL/GenBank/DDBJ whole genome shotgun (WGS) entry which is preliminary data.</text>
</comment>
<dbReference type="EC" id="5.1.3.1" evidence="7 10"/>
<dbReference type="InterPro" id="IPR026019">
    <property type="entry name" value="Ribul_P_3_epim"/>
</dbReference>
<evidence type="ECO:0000256" key="10">
    <source>
        <dbReference type="NCBIfam" id="TIGR01163"/>
    </source>
</evidence>
<dbReference type="PIRSF" id="PIRSF001461">
    <property type="entry name" value="RPE"/>
    <property type="match status" value="1"/>
</dbReference>
<reference evidence="12 13" key="1">
    <citation type="submission" date="2021-03" db="EMBL/GenBank/DDBJ databases">
        <title>Genomic Encyclopedia of Type Strains, Phase IV (KMG-IV): sequencing the most valuable type-strain genomes for metagenomic binning, comparative biology and taxonomic classification.</title>
        <authorList>
            <person name="Goeker M."/>
        </authorList>
    </citation>
    <scope>NUCLEOTIDE SEQUENCE [LARGE SCALE GENOMIC DNA]</scope>
    <source>
        <strain evidence="12 13">DSM 15596</strain>
    </source>
</reference>
<comment type="cofactor">
    <cofactor evidence="3">
        <name>Co(2+)</name>
        <dbReference type="ChEBI" id="CHEBI:48828"/>
    </cofactor>
</comment>
<keyword evidence="11" id="KW-0119">Carbohydrate metabolism</keyword>
<sequence length="219" mass="23907">MYKLGPSLMCADLGNLESQISELDKAGVDFYHIDIMDGNFVPNFTLGPDFVRTVRKLTDKPLDIHLMVNKPENYIELFADCGADMISIHEEATAHLQSSLTKIKSLGIRAGVAINPATSLDFLKYVYNVTDYVVLMTVNPGFAGQTFIPAMYDKIAELHAFIQSTGMDIEIQVDGNIGAGTIPKCREAGASMYVLGTSAVFNDAGSIQDNVANTRKLFN</sequence>
<comment type="catalytic activity">
    <reaction evidence="1 11">
        <text>D-ribulose 5-phosphate = D-xylulose 5-phosphate</text>
        <dbReference type="Rhea" id="RHEA:13677"/>
        <dbReference type="ChEBI" id="CHEBI:57737"/>
        <dbReference type="ChEBI" id="CHEBI:58121"/>
        <dbReference type="EC" id="5.1.3.1"/>
    </reaction>
</comment>
<dbReference type="EMBL" id="JAGGKI010000007">
    <property type="protein sequence ID" value="MBP1893979.1"/>
    <property type="molecule type" value="Genomic_DNA"/>
</dbReference>
<evidence type="ECO:0000256" key="1">
    <source>
        <dbReference type="ARBA" id="ARBA00001782"/>
    </source>
</evidence>
<comment type="cofactor">
    <cofactor evidence="2">
        <name>Mn(2+)</name>
        <dbReference type="ChEBI" id="CHEBI:29035"/>
    </cofactor>
</comment>
<dbReference type="NCBIfam" id="TIGR01163">
    <property type="entry name" value="rpe"/>
    <property type="match status" value="1"/>
</dbReference>
<keyword evidence="9 11" id="KW-0413">Isomerase</keyword>
<organism evidence="12 13">
    <name type="scientific">Paenibacillus lactis</name>
    <dbReference type="NCBI Taxonomy" id="228574"/>
    <lineage>
        <taxon>Bacteria</taxon>
        <taxon>Bacillati</taxon>
        <taxon>Bacillota</taxon>
        <taxon>Bacilli</taxon>
        <taxon>Bacillales</taxon>
        <taxon>Paenibacillaceae</taxon>
        <taxon>Paenibacillus</taxon>
    </lineage>
</organism>
<dbReference type="NCBIfam" id="NF004076">
    <property type="entry name" value="PRK05581.1-4"/>
    <property type="match status" value="1"/>
</dbReference>
<dbReference type="SUPFAM" id="SSF51366">
    <property type="entry name" value="Ribulose-phoshate binding barrel"/>
    <property type="match status" value="1"/>
</dbReference>
<dbReference type="InterPro" id="IPR011060">
    <property type="entry name" value="RibuloseP-bd_barrel"/>
</dbReference>
<dbReference type="RefSeq" id="WP_007131891.1">
    <property type="nucleotide sequence ID" value="NZ_BOSA01000003.1"/>
</dbReference>
<accession>A0ABS4FCJ4</accession>
<evidence type="ECO:0000256" key="2">
    <source>
        <dbReference type="ARBA" id="ARBA00001936"/>
    </source>
</evidence>
<dbReference type="PROSITE" id="PS01086">
    <property type="entry name" value="RIBUL_P_3_EPIMER_2"/>
    <property type="match status" value="1"/>
</dbReference>
<evidence type="ECO:0000256" key="4">
    <source>
        <dbReference type="ARBA" id="ARBA00001947"/>
    </source>
</evidence>
<dbReference type="Gene3D" id="3.20.20.70">
    <property type="entry name" value="Aldolase class I"/>
    <property type="match status" value="1"/>
</dbReference>
<comment type="similarity">
    <text evidence="6 11">Belongs to the ribulose-phosphate 3-epimerase family.</text>
</comment>
<evidence type="ECO:0000256" key="9">
    <source>
        <dbReference type="ARBA" id="ARBA00023235"/>
    </source>
</evidence>
<dbReference type="Proteomes" id="UP000706926">
    <property type="component" value="Unassembled WGS sequence"/>
</dbReference>